<comment type="function">
    <text evidence="9">Transcription factor that binds specifically to a 5'-AA[AG]G-3' consensus core sequence.</text>
</comment>
<keyword evidence="7 8" id="KW-0539">Nucleus</keyword>
<keyword evidence="13" id="KW-1185">Reference proteome</keyword>
<evidence type="ECO:0000313" key="13">
    <source>
        <dbReference type="Proteomes" id="UP000030748"/>
    </source>
</evidence>
<dbReference type="EMBL" id="KI631456">
    <property type="protein sequence ID" value="EYU27989.1"/>
    <property type="molecule type" value="Genomic_DNA"/>
</dbReference>
<evidence type="ECO:0000256" key="3">
    <source>
        <dbReference type="ARBA" id="ARBA00022833"/>
    </source>
</evidence>
<keyword evidence="5 8" id="KW-0238">DNA-binding</keyword>
<comment type="subcellular location">
    <subcellularLocation>
        <location evidence="8 9">Nucleus</location>
    </subcellularLocation>
</comment>
<evidence type="ECO:0000256" key="9">
    <source>
        <dbReference type="RuleBase" id="RU369094"/>
    </source>
</evidence>
<evidence type="ECO:0000256" key="10">
    <source>
        <dbReference type="SAM" id="MobiDB-lite"/>
    </source>
</evidence>
<evidence type="ECO:0000313" key="12">
    <source>
        <dbReference type="EMBL" id="EYU27989.1"/>
    </source>
</evidence>
<feature type="region of interest" description="Disordered" evidence="10">
    <location>
        <begin position="241"/>
        <end position="261"/>
    </location>
</feature>
<feature type="region of interest" description="Disordered" evidence="10">
    <location>
        <begin position="67"/>
        <end position="109"/>
    </location>
</feature>
<evidence type="ECO:0000256" key="4">
    <source>
        <dbReference type="ARBA" id="ARBA00023015"/>
    </source>
</evidence>
<keyword evidence="6 9" id="KW-0804">Transcription</keyword>
<dbReference type="STRING" id="4155.A0A022QKA2"/>
<evidence type="ECO:0000256" key="7">
    <source>
        <dbReference type="ARBA" id="ARBA00023242"/>
    </source>
</evidence>
<dbReference type="InterPro" id="IPR045174">
    <property type="entry name" value="Dof"/>
</dbReference>
<name>A0A022QKA2_ERYGU</name>
<feature type="compositionally biased region" description="Polar residues" evidence="10">
    <location>
        <begin position="99"/>
        <end position="109"/>
    </location>
</feature>
<feature type="compositionally biased region" description="Polar residues" evidence="10">
    <location>
        <begin position="279"/>
        <end position="289"/>
    </location>
</feature>
<dbReference type="Proteomes" id="UP000030748">
    <property type="component" value="Unassembled WGS sequence"/>
</dbReference>
<gene>
    <name evidence="12" type="ORF">MIMGU_mgv1a023594mg</name>
</gene>
<dbReference type="PANTHER" id="PTHR31992:SF141">
    <property type="entry name" value="DOF ZINC FINGER PROTEIN DOF1.4"/>
    <property type="match status" value="1"/>
</dbReference>
<feature type="region of interest" description="Disordered" evidence="10">
    <location>
        <begin position="1"/>
        <end position="23"/>
    </location>
</feature>
<dbReference type="AlphaFoldDB" id="A0A022QKA2"/>
<dbReference type="GO" id="GO:0005634">
    <property type="term" value="C:nucleus"/>
    <property type="evidence" value="ECO:0007669"/>
    <property type="project" value="UniProtKB-SubCell"/>
</dbReference>
<evidence type="ECO:0000256" key="1">
    <source>
        <dbReference type="ARBA" id="ARBA00022723"/>
    </source>
</evidence>
<dbReference type="Pfam" id="PF02701">
    <property type="entry name" value="Zn_ribbon_Dof"/>
    <property type="match status" value="1"/>
</dbReference>
<keyword evidence="1 9" id="KW-0479">Metal-binding</keyword>
<organism evidence="12 13">
    <name type="scientific">Erythranthe guttata</name>
    <name type="common">Yellow monkey flower</name>
    <name type="synonym">Mimulus guttatus</name>
    <dbReference type="NCBI Taxonomy" id="4155"/>
    <lineage>
        <taxon>Eukaryota</taxon>
        <taxon>Viridiplantae</taxon>
        <taxon>Streptophyta</taxon>
        <taxon>Embryophyta</taxon>
        <taxon>Tracheophyta</taxon>
        <taxon>Spermatophyta</taxon>
        <taxon>Magnoliopsida</taxon>
        <taxon>eudicotyledons</taxon>
        <taxon>Gunneridae</taxon>
        <taxon>Pentapetalae</taxon>
        <taxon>asterids</taxon>
        <taxon>lamiids</taxon>
        <taxon>Lamiales</taxon>
        <taxon>Phrymaceae</taxon>
        <taxon>Erythranthe</taxon>
    </lineage>
</organism>
<evidence type="ECO:0000256" key="6">
    <source>
        <dbReference type="ARBA" id="ARBA00023163"/>
    </source>
</evidence>
<evidence type="ECO:0000259" key="11">
    <source>
        <dbReference type="PROSITE" id="PS50884"/>
    </source>
</evidence>
<dbReference type="GO" id="GO:0003677">
    <property type="term" value="F:DNA binding"/>
    <property type="evidence" value="ECO:0007669"/>
    <property type="project" value="UniProtKB-UniRule"/>
</dbReference>
<dbReference type="PROSITE" id="PS01361">
    <property type="entry name" value="ZF_DOF_1"/>
    <property type="match status" value="1"/>
</dbReference>
<dbReference type="PANTHER" id="PTHR31992">
    <property type="entry name" value="DOF ZINC FINGER PROTEIN DOF1.4-RELATED"/>
    <property type="match status" value="1"/>
</dbReference>
<feature type="region of interest" description="Disordered" evidence="10">
    <location>
        <begin position="270"/>
        <end position="289"/>
    </location>
</feature>
<keyword evidence="2 8" id="KW-0863">Zinc-finger</keyword>
<evidence type="ECO:0000256" key="5">
    <source>
        <dbReference type="ARBA" id="ARBA00023125"/>
    </source>
</evidence>
<protein>
    <recommendedName>
        <fullName evidence="9">Dof zinc finger protein</fullName>
    </recommendedName>
</protein>
<dbReference type="GO" id="GO:0008270">
    <property type="term" value="F:zinc ion binding"/>
    <property type="evidence" value="ECO:0007669"/>
    <property type="project" value="UniProtKB-KW"/>
</dbReference>
<sequence>MEKTDPPPPPPPQQQQLPPPPHLKCPRCDSANTKFCYYNNYSLSQPRHFCKACKRYWTRGGTLRNVPVGGGCRKNKKLRRPSSSAGGGSGGGITTSAAKHSSAQHHQQIDLTNSAARVSSDNNNNTGAGLIFDLPQTHESSLGILGFSSGLNMAAAAIDEDYKNGGFSRQLIQSSSGNNNYNSVLFGSSSSTMASLLASTLEHQKFGITDSSPHPINNYDNEDNTHLSINRWNPNINNEQMMINNNSSDPAASSSSSLVWNTSSSNNNNVGSWFDPSNMAPSSSVPSLI</sequence>
<reference evidence="12 13" key="1">
    <citation type="journal article" date="2013" name="Proc. Natl. Acad. Sci. U.S.A.">
        <title>Fine-scale variation in meiotic recombination in Mimulus inferred from population shotgun sequencing.</title>
        <authorList>
            <person name="Hellsten U."/>
            <person name="Wright K.M."/>
            <person name="Jenkins J."/>
            <person name="Shu S."/>
            <person name="Yuan Y."/>
            <person name="Wessler S.R."/>
            <person name="Schmutz J."/>
            <person name="Willis J.H."/>
            <person name="Rokhsar D.S."/>
        </authorList>
    </citation>
    <scope>NUCLEOTIDE SEQUENCE [LARGE SCALE GENOMIC DNA]</scope>
    <source>
        <strain evidence="13">cv. DUN x IM62</strain>
    </source>
</reference>
<dbReference type="PROSITE" id="PS50884">
    <property type="entry name" value="ZF_DOF_2"/>
    <property type="match status" value="1"/>
</dbReference>
<dbReference type="GO" id="GO:0003700">
    <property type="term" value="F:DNA-binding transcription factor activity"/>
    <property type="evidence" value="ECO:0007669"/>
    <property type="project" value="UniProtKB-UniRule"/>
</dbReference>
<evidence type="ECO:0000256" key="8">
    <source>
        <dbReference type="PROSITE-ProRule" id="PRU00071"/>
    </source>
</evidence>
<dbReference type="InterPro" id="IPR003851">
    <property type="entry name" value="Znf_Dof"/>
</dbReference>
<proteinExistence type="predicted"/>
<keyword evidence="4 9" id="KW-0805">Transcription regulation</keyword>
<evidence type="ECO:0000256" key="2">
    <source>
        <dbReference type="ARBA" id="ARBA00022771"/>
    </source>
</evidence>
<keyword evidence="3 9" id="KW-0862">Zinc</keyword>
<accession>A0A022QKA2</accession>
<feature type="domain" description="Dof-type" evidence="11">
    <location>
        <begin position="23"/>
        <end position="77"/>
    </location>
</feature>